<accession>A0A411PEA5</accession>
<dbReference type="KEGG" id="smai:EXU30_03295"/>
<gene>
    <name evidence="3" type="ORF">EXU30_03295</name>
</gene>
<feature type="domain" description="CobW C-terminal" evidence="2">
    <location>
        <begin position="320"/>
        <end position="405"/>
    </location>
</feature>
<evidence type="ECO:0000259" key="2">
    <source>
        <dbReference type="SMART" id="SM00833"/>
    </source>
</evidence>
<evidence type="ECO:0000313" key="3">
    <source>
        <dbReference type="EMBL" id="QBF81828.1"/>
    </source>
</evidence>
<dbReference type="GO" id="GO:0005737">
    <property type="term" value="C:cytoplasm"/>
    <property type="evidence" value="ECO:0007669"/>
    <property type="project" value="TreeGrafter"/>
</dbReference>
<proteinExistence type="predicted"/>
<dbReference type="OrthoDB" id="9808822at2"/>
<name>A0A411PEA5_9GAMM</name>
<reference evidence="3 4" key="1">
    <citation type="submission" date="2019-02" db="EMBL/GenBank/DDBJ databases">
        <title>Shewanella sp. D4-2 isolated from Dokdo Island.</title>
        <authorList>
            <person name="Baek K."/>
        </authorList>
    </citation>
    <scope>NUCLEOTIDE SEQUENCE [LARGE SCALE GENOMIC DNA]</scope>
    <source>
        <strain evidence="3 4">D4-2</strain>
    </source>
</reference>
<dbReference type="CDD" id="cd03112">
    <property type="entry name" value="CobW-like"/>
    <property type="match status" value="1"/>
</dbReference>
<dbReference type="InterPro" id="IPR051316">
    <property type="entry name" value="Zinc-reg_GTPase_activator"/>
</dbReference>
<protein>
    <submittedName>
        <fullName evidence="3">GTP-binding protein</fullName>
    </submittedName>
</protein>
<dbReference type="InterPro" id="IPR003495">
    <property type="entry name" value="CobW/HypB/UreG_nucleotide-bd"/>
</dbReference>
<dbReference type="RefSeq" id="WP_130597802.1">
    <property type="nucleotide sequence ID" value="NZ_CP036200.1"/>
</dbReference>
<dbReference type="SUPFAM" id="SSF52540">
    <property type="entry name" value="P-loop containing nucleoside triphosphate hydrolases"/>
    <property type="match status" value="1"/>
</dbReference>
<dbReference type="AlphaFoldDB" id="A0A411PEA5"/>
<dbReference type="Proteomes" id="UP000291106">
    <property type="component" value="Chromosome"/>
</dbReference>
<sequence length="408" mass="44567">MRIAKTIKTNVITGFLGVGKTTLIQQLLANRPEGETWAVLVNEFGQVGIDAELLACKKTGSSHIINSQNGSAQTGSSQTKAQQANTNQGQVAIKQVPGGCLCCAAGLPAQVAINQLIQQAKPDRILIEPTGLGHPKEILQTLQNEFFKPIISLGNVITLVDARKVADERYTSHEIFIDQAKVADCILVSKDSLYQADEAAQLSQWLDSIGCGATQQLLSSDLYRVDAENVVSTDGQFASHLVNDVQLQSGFEQIYDLLNQPSAFAKRVPQVKPKLLQVPSHQDISLFKPSNAVAPTELAEFDWQGEIFHRFSQQQGEFASIGWVFSPEVSFGFERVMSWVERLKQADVLRFKAVVITYDGILGVNYADGALSLSEIDDALDSRIELISDKPLDDKELEQSLLTCVGGH</sequence>
<dbReference type="EMBL" id="CP036200">
    <property type="protein sequence ID" value="QBF81828.1"/>
    <property type="molecule type" value="Genomic_DNA"/>
</dbReference>
<dbReference type="Pfam" id="PF02492">
    <property type="entry name" value="cobW"/>
    <property type="match status" value="1"/>
</dbReference>
<dbReference type="PANTHER" id="PTHR13748:SF46">
    <property type="entry name" value="ZINC CHAPERONE YEIR"/>
    <property type="match status" value="1"/>
</dbReference>
<dbReference type="SMART" id="SM00833">
    <property type="entry name" value="CobW_C"/>
    <property type="match status" value="1"/>
</dbReference>
<evidence type="ECO:0000256" key="1">
    <source>
        <dbReference type="ARBA" id="ARBA00045658"/>
    </source>
</evidence>
<dbReference type="InterPro" id="IPR027417">
    <property type="entry name" value="P-loop_NTPase"/>
</dbReference>
<organism evidence="3 4">
    <name type="scientific">Shewanella maritima</name>
    <dbReference type="NCBI Taxonomy" id="2520507"/>
    <lineage>
        <taxon>Bacteria</taxon>
        <taxon>Pseudomonadati</taxon>
        <taxon>Pseudomonadota</taxon>
        <taxon>Gammaproteobacteria</taxon>
        <taxon>Alteromonadales</taxon>
        <taxon>Shewanellaceae</taxon>
        <taxon>Shewanella</taxon>
    </lineage>
</organism>
<dbReference type="InterPro" id="IPR011629">
    <property type="entry name" value="CobW-like_C"/>
</dbReference>
<comment type="function">
    <text evidence="1">Zinc chaperone that directly transfers zinc cofactor to target proteins, thereby activating them. Zinc is transferred from the CXCC motif in the GTPase domain to the zinc binding site in target proteins in a process requiring GTP hydrolysis.</text>
</comment>
<keyword evidence="4" id="KW-1185">Reference proteome</keyword>
<dbReference type="PANTHER" id="PTHR13748">
    <property type="entry name" value="COBW-RELATED"/>
    <property type="match status" value="1"/>
</dbReference>
<dbReference type="Gene3D" id="3.40.50.300">
    <property type="entry name" value="P-loop containing nucleotide triphosphate hydrolases"/>
    <property type="match status" value="1"/>
</dbReference>
<evidence type="ECO:0000313" key="4">
    <source>
        <dbReference type="Proteomes" id="UP000291106"/>
    </source>
</evidence>